<dbReference type="Gene3D" id="1.10.290.10">
    <property type="entry name" value="Topoisomerase I, domain 4"/>
    <property type="match status" value="1"/>
</dbReference>
<keyword evidence="4 8" id="KW-0799">Topoisomerase</keyword>
<dbReference type="InterPro" id="IPR003602">
    <property type="entry name" value="Topo_IA_DNA-bd_dom"/>
</dbReference>
<dbReference type="PANTHER" id="PTHR11390">
    <property type="entry name" value="PROKARYOTIC DNA TOPOISOMERASE"/>
    <property type="match status" value="1"/>
</dbReference>
<proteinExistence type="inferred from homology"/>
<dbReference type="GO" id="GO:0006265">
    <property type="term" value="P:DNA topological change"/>
    <property type="evidence" value="ECO:0007669"/>
    <property type="project" value="InterPro"/>
</dbReference>
<dbReference type="PROSITE" id="PS52039">
    <property type="entry name" value="TOPO_IA_2"/>
    <property type="match status" value="1"/>
</dbReference>
<feature type="non-terminal residue" evidence="12">
    <location>
        <position position="612"/>
    </location>
</feature>
<dbReference type="PANTHER" id="PTHR11390:SF21">
    <property type="entry name" value="DNA TOPOISOMERASE 3-ALPHA"/>
    <property type="match status" value="1"/>
</dbReference>
<dbReference type="PROSITE" id="PS51999">
    <property type="entry name" value="ZF_GRF"/>
    <property type="match status" value="1"/>
</dbReference>
<evidence type="ECO:0000256" key="1">
    <source>
        <dbReference type="ARBA" id="ARBA00022723"/>
    </source>
</evidence>
<name>A0A0R0LU23_9MICR</name>
<protein>
    <recommendedName>
        <fullName evidence="8">DNA topoisomerase</fullName>
        <ecNumber evidence="8">5.6.2.1</ecNumber>
    </recommendedName>
</protein>
<comment type="caution">
    <text evidence="12">The sequence shown here is derived from an EMBL/GenBank/DDBJ whole genome shotgun (WGS) entry which is preliminary data.</text>
</comment>
<accession>A0A0R0LU23</accession>
<dbReference type="GO" id="GO:0005634">
    <property type="term" value="C:nucleus"/>
    <property type="evidence" value="ECO:0007669"/>
    <property type="project" value="TreeGrafter"/>
</dbReference>
<comment type="similarity">
    <text evidence="8">Belongs to the type IA topoisomerase family.</text>
</comment>
<feature type="compositionally biased region" description="Gly residues" evidence="9">
    <location>
        <begin position="451"/>
        <end position="464"/>
    </location>
</feature>
<evidence type="ECO:0000256" key="8">
    <source>
        <dbReference type="RuleBase" id="RU362092"/>
    </source>
</evidence>
<evidence type="ECO:0000313" key="13">
    <source>
        <dbReference type="Proteomes" id="UP000051530"/>
    </source>
</evidence>
<sequence>DKKSSIQSIDDTLKGKITDINVKDTIRYRPLPLRTVDMQKALSRFMSSDSLMKIAEDLYTRGIISYPRTETDCFDKTFNWRQTLQNVTRSVNDHTTGNNDLFTENTTTMNGISMNTITVNGISMVWNGPRKGKNNDFAHSPIYPLKPFHSDKRDEQLVYNYIKDRFIACCSEDAIIEECRVKMAVFKGQFTEYFTCNGKRVKREGYLAIYKHDRVNEQRIGNFIQNEVFVIKYSSNYQDSEQTALNSEHTAFNSQNREVRNHYSNNESEHRGTRNHYSNNVSENTAFNSQNRGTRNVLFMKKSQTQPPSHLKEPDLISLMDKYGIGTDATIHEHIKKILIRNYAFKKNGYFLPSYLGRNLILFYKRLNLNLDKPVFRADLEKKLKRIENGEILRSNVISEEIEMYKRFYRVIEGNIGTFSENLSGDTGDFGGNGFGGDGFGGNGFGGNGFGGNSTGGSNTGSFGGHPFKKRKKTEQAIVQPPGHGNQRGNHSNESEENRPYNRNRDKTRNHQSRDKTRNHQSREKTRNQNETSTLKISYEDCDTNVQCNCREPALIKIVQKGKNKDKEYFGCKNNNCQFFKWKGIQNLVDQHGPSEIKCQCGDITRKMVSNT</sequence>
<dbReference type="PRINTS" id="PR00417">
    <property type="entry name" value="PRTPISMRASEI"/>
</dbReference>
<keyword evidence="2 7" id="KW-0863">Zinc-finger</keyword>
<feature type="region of interest" description="Disordered" evidence="9">
    <location>
        <begin position="451"/>
        <end position="532"/>
    </location>
</feature>
<dbReference type="InterPro" id="IPR023406">
    <property type="entry name" value="Topo_IA_AS"/>
</dbReference>
<dbReference type="GO" id="GO:0006281">
    <property type="term" value="P:DNA repair"/>
    <property type="evidence" value="ECO:0007669"/>
    <property type="project" value="TreeGrafter"/>
</dbReference>
<dbReference type="InterPro" id="IPR013497">
    <property type="entry name" value="Topo_IA_cen"/>
</dbReference>
<evidence type="ECO:0000256" key="9">
    <source>
        <dbReference type="SAM" id="MobiDB-lite"/>
    </source>
</evidence>
<dbReference type="InterPro" id="IPR000380">
    <property type="entry name" value="Topo_IA"/>
</dbReference>
<evidence type="ECO:0000256" key="5">
    <source>
        <dbReference type="ARBA" id="ARBA00023125"/>
    </source>
</evidence>
<feature type="domain" description="GRF-type" evidence="10">
    <location>
        <begin position="548"/>
        <end position="586"/>
    </location>
</feature>
<keyword evidence="13" id="KW-1185">Reference proteome</keyword>
<dbReference type="InterPro" id="IPR013824">
    <property type="entry name" value="Topo_IA_cen_sub1"/>
</dbReference>
<feature type="compositionally biased region" description="Basic and acidic residues" evidence="9">
    <location>
        <begin position="491"/>
        <end position="528"/>
    </location>
</feature>
<dbReference type="InterPro" id="IPR010666">
    <property type="entry name" value="Znf_GRF"/>
</dbReference>
<evidence type="ECO:0000256" key="7">
    <source>
        <dbReference type="PROSITE-ProRule" id="PRU01343"/>
    </source>
</evidence>
<evidence type="ECO:0000259" key="10">
    <source>
        <dbReference type="PROSITE" id="PS51999"/>
    </source>
</evidence>
<keyword evidence="6 8" id="KW-0413">Isomerase</keyword>
<dbReference type="Pfam" id="PF01131">
    <property type="entry name" value="Topoisom_bac"/>
    <property type="match status" value="2"/>
</dbReference>
<evidence type="ECO:0000313" key="12">
    <source>
        <dbReference type="EMBL" id="KRH92744.1"/>
    </source>
</evidence>
<feature type="domain" description="Topo IA-type catalytic" evidence="11">
    <location>
        <begin position="1"/>
        <end position="409"/>
    </location>
</feature>
<dbReference type="SUPFAM" id="SSF56712">
    <property type="entry name" value="Prokaryotic type I DNA topoisomerase"/>
    <property type="match status" value="1"/>
</dbReference>
<dbReference type="SMART" id="SM00437">
    <property type="entry name" value="TOP1Ac"/>
    <property type="match status" value="1"/>
</dbReference>
<dbReference type="Proteomes" id="UP000051530">
    <property type="component" value="Unassembled WGS sequence"/>
</dbReference>
<evidence type="ECO:0000256" key="6">
    <source>
        <dbReference type="ARBA" id="ARBA00023235"/>
    </source>
</evidence>
<keyword evidence="1" id="KW-0479">Metal-binding</keyword>
<feature type="region of interest" description="Disordered" evidence="9">
    <location>
        <begin position="264"/>
        <end position="288"/>
    </location>
</feature>
<reference evidence="12 13" key="1">
    <citation type="submission" date="2015-07" db="EMBL/GenBank/DDBJ databases">
        <title>The genome of Pseudoloma neurophilia, a relevant intracellular parasite of the zebrafish.</title>
        <authorList>
            <person name="Ndikumana S."/>
            <person name="Pelin A."/>
            <person name="Sanders J."/>
            <person name="Corradi N."/>
        </authorList>
    </citation>
    <scope>NUCLEOTIDE SEQUENCE [LARGE SCALE GENOMIC DNA]</scope>
    <source>
        <strain evidence="12 13">MK1</strain>
    </source>
</reference>
<feature type="non-terminal residue" evidence="12">
    <location>
        <position position="1"/>
    </location>
</feature>
<evidence type="ECO:0000256" key="4">
    <source>
        <dbReference type="ARBA" id="ARBA00023029"/>
    </source>
</evidence>
<feature type="compositionally biased region" description="Polar residues" evidence="9">
    <location>
        <begin position="275"/>
        <end position="288"/>
    </location>
</feature>
<dbReference type="VEuPathDB" id="MicrosporidiaDB:M153_30250001"/>
<dbReference type="AlphaFoldDB" id="A0A0R0LU23"/>
<gene>
    <name evidence="12" type="ORF">M153_30250001</name>
</gene>
<dbReference type="Pfam" id="PF06839">
    <property type="entry name" value="Zn_ribbon_GRF"/>
    <property type="match status" value="1"/>
</dbReference>
<dbReference type="GO" id="GO:0003677">
    <property type="term" value="F:DNA binding"/>
    <property type="evidence" value="ECO:0007669"/>
    <property type="project" value="UniProtKB-KW"/>
</dbReference>
<dbReference type="PROSITE" id="PS00396">
    <property type="entry name" value="TOPO_IA_1"/>
    <property type="match status" value="1"/>
</dbReference>
<dbReference type="InterPro" id="IPR013826">
    <property type="entry name" value="Topo_IA_cen_sub3"/>
</dbReference>
<evidence type="ECO:0000256" key="2">
    <source>
        <dbReference type="ARBA" id="ARBA00022771"/>
    </source>
</evidence>
<evidence type="ECO:0000256" key="3">
    <source>
        <dbReference type="ARBA" id="ARBA00022833"/>
    </source>
</evidence>
<dbReference type="EMBL" id="LGUB01000710">
    <property type="protein sequence ID" value="KRH92744.1"/>
    <property type="molecule type" value="Genomic_DNA"/>
</dbReference>
<dbReference type="GO" id="GO:0003917">
    <property type="term" value="F:DNA topoisomerase type I (single strand cut, ATP-independent) activity"/>
    <property type="evidence" value="ECO:0007669"/>
    <property type="project" value="UniProtKB-EC"/>
</dbReference>
<organism evidence="12 13">
    <name type="scientific">Pseudoloma neurophilia</name>
    <dbReference type="NCBI Taxonomy" id="146866"/>
    <lineage>
        <taxon>Eukaryota</taxon>
        <taxon>Fungi</taxon>
        <taxon>Fungi incertae sedis</taxon>
        <taxon>Microsporidia</taxon>
        <taxon>Pseudoloma</taxon>
    </lineage>
</organism>
<keyword evidence="3" id="KW-0862">Zinc</keyword>
<dbReference type="Gene3D" id="1.10.460.10">
    <property type="entry name" value="Topoisomerase I, domain 2"/>
    <property type="match status" value="1"/>
</dbReference>
<evidence type="ECO:0000259" key="11">
    <source>
        <dbReference type="PROSITE" id="PS52039"/>
    </source>
</evidence>
<dbReference type="EC" id="5.6.2.1" evidence="8"/>
<dbReference type="GO" id="GO:0031422">
    <property type="term" value="C:RecQ family helicase-topoisomerase III complex"/>
    <property type="evidence" value="ECO:0007669"/>
    <property type="project" value="TreeGrafter"/>
</dbReference>
<keyword evidence="5 8" id="KW-0238">DNA-binding</keyword>
<comment type="function">
    <text evidence="8">Introduces a single-strand break via transesterification at a target site in duplex DNA. Releases the supercoiling and torsional tension of DNA introduced during the DNA replication and transcription by transiently cleaving and rejoining one strand of the DNA duplex. The scissile phosphodiester is attacked by the catalytic tyrosine of the enzyme, resulting in the formation of a DNA-(5'-phosphotyrosyl)-enzyme intermediate and the expulsion of a 3'-OH DNA strand.</text>
</comment>
<dbReference type="OrthoDB" id="430051at2759"/>
<dbReference type="InterPro" id="IPR023405">
    <property type="entry name" value="Topo_IA_core_domain"/>
</dbReference>
<comment type="catalytic activity">
    <reaction evidence="8">
        <text>ATP-independent breakage of single-stranded DNA, followed by passage and rejoining.</text>
        <dbReference type="EC" id="5.6.2.1"/>
    </reaction>
</comment>
<dbReference type="GO" id="GO:0006310">
    <property type="term" value="P:DNA recombination"/>
    <property type="evidence" value="ECO:0007669"/>
    <property type="project" value="TreeGrafter"/>
</dbReference>
<dbReference type="GO" id="GO:0008270">
    <property type="term" value="F:zinc ion binding"/>
    <property type="evidence" value="ECO:0007669"/>
    <property type="project" value="UniProtKB-KW"/>
</dbReference>